<comment type="caution">
    <text evidence="1">The sequence shown here is derived from an EMBL/GenBank/DDBJ whole genome shotgun (WGS) entry which is preliminary data.</text>
</comment>
<gene>
    <name evidence="1" type="ORF">GWI33_017995</name>
</gene>
<name>A0A834M1Y5_RHYFE</name>
<keyword evidence="2" id="KW-1185">Reference proteome</keyword>
<proteinExistence type="predicted"/>
<accession>A0A834M1Y5</accession>
<dbReference type="AlphaFoldDB" id="A0A834M1Y5"/>
<evidence type="ECO:0000313" key="2">
    <source>
        <dbReference type="Proteomes" id="UP000625711"/>
    </source>
</evidence>
<organism evidence="1 2">
    <name type="scientific">Rhynchophorus ferrugineus</name>
    <name type="common">Red palm weevil</name>
    <name type="synonym">Curculio ferrugineus</name>
    <dbReference type="NCBI Taxonomy" id="354439"/>
    <lineage>
        <taxon>Eukaryota</taxon>
        <taxon>Metazoa</taxon>
        <taxon>Ecdysozoa</taxon>
        <taxon>Arthropoda</taxon>
        <taxon>Hexapoda</taxon>
        <taxon>Insecta</taxon>
        <taxon>Pterygota</taxon>
        <taxon>Neoptera</taxon>
        <taxon>Endopterygota</taxon>
        <taxon>Coleoptera</taxon>
        <taxon>Polyphaga</taxon>
        <taxon>Cucujiformia</taxon>
        <taxon>Curculionidae</taxon>
        <taxon>Dryophthorinae</taxon>
        <taxon>Rhynchophorus</taxon>
    </lineage>
</organism>
<dbReference type="Proteomes" id="UP000625711">
    <property type="component" value="Unassembled WGS sequence"/>
</dbReference>
<reference evidence="1" key="1">
    <citation type="submission" date="2020-08" db="EMBL/GenBank/DDBJ databases">
        <title>Genome sequencing and assembly of the red palm weevil Rhynchophorus ferrugineus.</title>
        <authorList>
            <person name="Dias G.B."/>
            <person name="Bergman C.M."/>
            <person name="Manee M."/>
        </authorList>
    </citation>
    <scope>NUCLEOTIDE SEQUENCE</scope>
    <source>
        <strain evidence="1">AA-2017</strain>
        <tissue evidence="1">Whole larva</tissue>
    </source>
</reference>
<evidence type="ECO:0000313" key="1">
    <source>
        <dbReference type="EMBL" id="KAF7268931.1"/>
    </source>
</evidence>
<dbReference type="EMBL" id="JAACXV010014292">
    <property type="protein sequence ID" value="KAF7268931.1"/>
    <property type="molecule type" value="Genomic_DNA"/>
</dbReference>
<protein>
    <submittedName>
        <fullName evidence="1">Uncharacterized protein</fullName>
    </submittedName>
</protein>
<sequence length="172" mass="18963">MLRIRAGALSKSEPFHLISLDERCKFNSPITTSALFSDDGPNPASPLTTPRPARSIRVTFSFRGDENLIRFLSGGRCRVVLHKDAVPEKAGPSSEQRGMLPMKMELSLVWLSECLEGNEQFGVVSARKSLILRMKAELQIILTAISSLALDLSPETEMFDSVRFGGLICILL</sequence>